<accession>A0A0L8FFY2</accession>
<organism evidence="1">
    <name type="scientific">Octopus bimaculoides</name>
    <name type="common">California two-spotted octopus</name>
    <dbReference type="NCBI Taxonomy" id="37653"/>
    <lineage>
        <taxon>Eukaryota</taxon>
        <taxon>Metazoa</taxon>
        <taxon>Spiralia</taxon>
        <taxon>Lophotrochozoa</taxon>
        <taxon>Mollusca</taxon>
        <taxon>Cephalopoda</taxon>
        <taxon>Coleoidea</taxon>
        <taxon>Octopodiformes</taxon>
        <taxon>Octopoda</taxon>
        <taxon>Incirrata</taxon>
        <taxon>Octopodidae</taxon>
        <taxon>Octopus</taxon>
    </lineage>
</organism>
<protein>
    <submittedName>
        <fullName evidence="1">Uncharacterized protein</fullName>
    </submittedName>
</protein>
<proteinExistence type="predicted"/>
<feature type="non-terminal residue" evidence="1">
    <location>
        <position position="1"/>
    </location>
</feature>
<reference evidence="1" key="1">
    <citation type="submission" date="2015-07" db="EMBL/GenBank/DDBJ databases">
        <title>MeaNS - Measles Nucleotide Surveillance Program.</title>
        <authorList>
            <person name="Tran T."/>
            <person name="Druce J."/>
        </authorList>
    </citation>
    <scope>NUCLEOTIDE SEQUENCE</scope>
    <source>
        <strain evidence="1">UCB-OBI-ISO-001</strain>
        <tissue evidence="1">Gonad</tissue>
    </source>
</reference>
<dbReference type="AlphaFoldDB" id="A0A0L8FFY2"/>
<dbReference type="OrthoDB" id="6131434at2759"/>
<evidence type="ECO:0000313" key="1">
    <source>
        <dbReference type="EMBL" id="KOF62542.1"/>
    </source>
</evidence>
<gene>
    <name evidence="1" type="ORF">OCBIM_22022856mg</name>
</gene>
<sequence>YLFTRKRDTRDFAIEQVICGAECWTDYRLLRAKVNFVVKNFVRANNDKSPKQIDVNKLKIPSVHSEFVKRVYEICSNILGFVVKKHQDWFDNNDEVNLILEKKRKAFNMLQNVDMSTNRTVVTYFKAVKSNSAEEATDDAGKLSYSLLKKVYGPVSSKVAPLQSKDGTELLTNPKDIVGRWKVHFDEMLNRLTEVDLSFLDNIPKRSIKHLIAEVPNLAEI</sequence>
<dbReference type="EMBL" id="KQ433074">
    <property type="protein sequence ID" value="KOF62542.1"/>
    <property type="molecule type" value="Genomic_DNA"/>
</dbReference>
<name>A0A0L8FFY2_OCTBM</name>